<proteinExistence type="predicted"/>
<dbReference type="Gene3D" id="2.60.120.620">
    <property type="entry name" value="q2cbj1_9rhob like domain"/>
    <property type="match status" value="1"/>
</dbReference>
<evidence type="ECO:0000256" key="1">
    <source>
        <dbReference type="ARBA" id="ARBA00022896"/>
    </source>
</evidence>
<accession>A0AB39HJ57</accession>
<dbReference type="AlphaFoldDB" id="A0AB39HJ57"/>
<dbReference type="PANTHER" id="PTHR24014">
    <property type="entry name" value="2-OXOGLUTARATE AND IRON-DEPENDENT OXYGENASE DOMAIN-CONTAINING PROTEIN 2"/>
    <property type="match status" value="1"/>
</dbReference>
<dbReference type="RefSeq" id="WP_306101597.1">
    <property type="nucleotide sequence ID" value="NZ_CP162601.1"/>
</dbReference>
<dbReference type="SUPFAM" id="SSF51197">
    <property type="entry name" value="Clavaminate synthase-like"/>
    <property type="match status" value="1"/>
</dbReference>
<organism evidence="2">
    <name type="scientific">Vibrio sp. HB236076</name>
    <dbReference type="NCBI Taxonomy" id="3232307"/>
    <lineage>
        <taxon>Bacteria</taxon>
        <taxon>Pseudomonadati</taxon>
        <taxon>Pseudomonadota</taxon>
        <taxon>Gammaproteobacteria</taxon>
        <taxon>Vibrionales</taxon>
        <taxon>Vibrionaceae</taxon>
        <taxon>Vibrio</taxon>
    </lineage>
</organism>
<gene>
    <name evidence="2" type="ORF">AB0763_06245</name>
</gene>
<sequence>MSTPSKTSQLERARALPLPSRQAMLNREPSVQAFWLSNQTLLDQAWQEWEEQLNDDIIIPDETLIDPQLRAAVNQAWQQPDQELEVEKLLQEVSPGVYEFQLFDPEKLVDLRRYLDEVANANIPLRPPYGIALNRGGAMLDERSEGYLAAPGFQAFYRLVLDKYMRPISRLIFPEVMGYDTQTFGFSIQYQPDTDTSLRLHTDASAVTMNINLNLPNEHFEGSEIDFYSTTSNEMVRYTFQAGKAAIHRGNVAHAARPITGGKRTNFVLWLYGDYGQVPSPAQLNTPVDARLRWVNPVVKADKVAPF</sequence>
<dbReference type="EMBL" id="CP162601">
    <property type="protein sequence ID" value="XDK26235.1"/>
    <property type="molecule type" value="Genomic_DNA"/>
</dbReference>
<protein>
    <submittedName>
        <fullName evidence="2">2OG-Fe(II) oxygenase</fullName>
    </submittedName>
</protein>
<keyword evidence="1" id="KW-0847">Vitamin C</keyword>
<dbReference type="PANTHER" id="PTHR24014:SF4">
    <property type="entry name" value="2-OXOGLUTARATE AND IRON-DEPENDENT OXYGENASE DOMAIN-CONTAINING PROTEIN 2"/>
    <property type="match status" value="1"/>
</dbReference>
<dbReference type="GO" id="GO:0031418">
    <property type="term" value="F:L-ascorbic acid binding"/>
    <property type="evidence" value="ECO:0007669"/>
    <property type="project" value="UniProtKB-KW"/>
</dbReference>
<name>A0AB39HJ57_9VIBR</name>
<reference evidence="2" key="1">
    <citation type="submission" date="2024-07" db="EMBL/GenBank/DDBJ databases">
        <title>Genome Analysis of a Potential Novel Vibrio Species Secreting pH- and Thermo-stable Alginate Lyase and its Application in Producing Alginate Oligosaccharides.</title>
        <authorList>
            <person name="Huang H."/>
            <person name="Bao K."/>
        </authorList>
    </citation>
    <scope>NUCLEOTIDE SEQUENCE</scope>
    <source>
        <strain evidence="2">HB236076</strain>
    </source>
</reference>
<dbReference type="KEGG" id="vih:AB0763_06245"/>
<evidence type="ECO:0000313" key="2">
    <source>
        <dbReference type="EMBL" id="XDK26235.1"/>
    </source>
</evidence>